<accession>A0A9N8WKY3</accession>
<gene>
    <name evidence="1" type="ORF">AMORRO_LOCUS2765</name>
</gene>
<organism evidence="1 2">
    <name type="scientific">Acaulospora morrowiae</name>
    <dbReference type="NCBI Taxonomy" id="94023"/>
    <lineage>
        <taxon>Eukaryota</taxon>
        <taxon>Fungi</taxon>
        <taxon>Fungi incertae sedis</taxon>
        <taxon>Mucoromycota</taxon>
        <taxon>Glomeromycotina</taxon>
        <taxon>Glomeromycetes</taxon>
        <taxon>Diversisporales</taxon>
        <taxon>Acaulosporaceae</taxon>
        <taxon>Acaulospora</taxon>
    </lineage>
</organism>
<keyword evidence="2" id="KW-1185">Reference proteome</keyword>
<protein>
    <submittedName>
        <fullName evidence="1">14244_t:CDS:1</fullName>
    </submittedName>
</protein>
<sequence>MPSLKPKSRTVDKMEKQNQIITDFSQSPVCSTLQVASQLSSRHLSRTTEHILPEGKEVDYFVDLKVKGRRKKASAGNEEKLYEITTPS</sequence>
<dbReference type="Proteomes" id="UP000789342">
    <property type="component" value="Unassembled WGS sequence"/>
</dbReference>
<dbReference type="EMBL" id="CAJVPV010001231">
    <property type="protein sequence ID" value="CAG8490756.1"/>
    <property type="molecule type" value="Genomic_DNA"/>
</dbReference>
<reference evidence="1" key="1">
    <citation type="submission" date="2021-06" db="EMBL/GenBank/DDBJ databases">
        <authorList>
            <person name="Kallberg Y."/>
            <person name="Tangrot J."/>
            <person name="Rosling A."/>
        </authorList>
    </citation>
    <scope>NUCLEOTIDE SEQUENCE</scope>
    <source>
        <strain evidence="1">CL551</strain>
    </source>
</reference>
<dbReference type="AlphaFoldDB" id="A0A9N8WKY3"/>
<name>A0A9N8WKY3_9GLOM</name>
<comment type="caution">
    <text evidence="1">The sequence shown here is derived from an EMBL/GenBank/DDBJ whole genome shotgun (WGS) entry which is preliminary data.</text>
</comment>
<proteinExistence type="predicted"/>
<evidence type="ECO:0000313" key="1">
    <source>
        <dbReference type="EMBL" id="CAG8490756.1"/>
    </source>
</evidence>
<evidence type="ECO:0000313" key="2">
    <source>
        <dbReference type="Proteomes" id="UP000789342"/>
    </source>
</evidence>